<keyword evidence="2 4" id="KW-0479">Metal-binding</keyword>
<dbReference type="EMBL" id="JASSVS010000071">
    <property type="protein sequence ID" value="MDL0434130.1"/>
    <property type="molecule type" value="Genomic_DNA"/>
</dbReference>
<dbReference type="Gene3D" id="1.10.760.10">
    <property type="entry name" value="Cytochrome c-like domain"/>
    <property type="match status" value="1"/>
</dbReference>
<dbReference type="Pfam" id="PF13442">
    <property type="entry name" value="Cytochrome_CBB3"/>
    <property type="match status" value="1"/>
</dbReference>
<evidence type="ECO:0000259" key="6">
    <source>
        <dbReference type="PROSITE" id="PS51007"/>
    </source>
</evidence>
<evidence type="ECO:0000256" key="3">
    <source>
        <dbReference type="ARBA" id="ARBA00023004"/>
    </source>
</evidence>
<evidence type="ECO:0000256" key="1">
    <source>
        <dbReference type="ARBA" id="ARBA00022617"/>
    </source>
</evidence>
<sequence length="168" mass="18408">MRRVLPLFAALLGLALPVSSPARAEAPDPAMLYHQHCAACHGVDRLGGIGPALLPDNLSRLKPAEAVEVIRDGRPAIQMPAFGEMLGEAEVGALAEWIYARPEVEPSWSDADILASHVVNHYYGTLPDEPVFEVEDLKNLFIVVEIGDHHVSLLDGDRFERIARFPSR</sequence>
<keyword evidence="1 4" id="KW-0349">Heme</keyword>
<protein>
    <submittedName>
        <fullName evidence="7">C-type cytochrome</fullName>
    </submittedName>
</protein>
<evidence type="ECO:0000256" key="5">
    <source>
        <dbReference type="SAM" id="SignalP"/>
    </source>
</evidence>
<dbReference type="InterPro" id="IPR003143">
    <property type="entry name" value="Cyt_cd1_C_sf"/>
</dbReference>
<keyword evidence="8" id="KW-1185">Reference proteome</keyword>
<proteinExistence type="predicted"/>
<evidence type="ECO:0000256" key="4">
    <source>
        <dbReference type="PROSITE-ProRule" id="PRU00433"/>
    </source>
</evidence>
<feature type="domain" description="Cytochrome c" evidence="6">
    <location>
        <begin position="24"/>
        <end position="102"/>
    </location>
</feature>
<dbReference type="Proteomes" id="UP001227964">
    <property type="component" value="Unassembled WGS sequence"/>
</dbReference>
<dbReference type="PROSITE" id="PS51007">
    <property type="entry name" value="CYTC"/>
    <property type="match status" value="1"/>
</dbReference>
<accession>A0ABT7IK93</accession>
<keyword evidence="3 4" id="KW-0408">Iron</keyword>
<dbReference type="SUPFAM" id="SSF51004">
    <property type="entry name" value="C-terminal (heme d1) domain of cytochrome cd1-nitrite reductase"/>
    <property type="match status" value="1"/>
</dbReference>
<dbReference type="Gene3D" id="2.140.10.20">
    <property type="entry name" value="C-terminal (heme d1) domain of cytochrome cd1-nitrite reductase"/>
    <property type="match status" value="1"/>
</dbReference>
<keyword evidence="5" id="KW-0732">Signal</keyword>
<feature type="non-terminal residue" evidence="7">
    <location>
        <position position="168"/>
    </location>
</feature>
<dbReference type="SUPFAM" id="SSF46626">
    <property type="entry name" value="Cytochrome c"/>
    <property type="match status" value="1"/>
</dbReference>
<dbReference type="InterPro" id="IPR036909">
    <property type="entry name" value="Cyt_c-like_dom_sf"/>
</dbReference>
<feature type="chain" id="PRO_5047256550" evidence="5">
    <location>
        <begin position="25"/>
        <end position="168"/>
    </location>
</feature>
<comment type="caution">
    <text evidence="7">The sequence shown here is derived from an EMBL/GenBank/DDBJ whole genome shotgun (WGS) entry which is preliminary data.</text>
</comment>
<reference evidence="7 8" key="1">
    <citation type="submission" date="2023-06" db="EMBL/GenBank/DDBJ databases">
        <title>Marinobacter azerbaijanicus a moderately halophilic, isolated from Urmia Lake in Azerbaijan region of Iran.</title>
        <authorList>
            <person name="Sanchez-Porro C."/>
            <person name="Aghdam E.M."/>
            <person name="Saheb S.M."/>
            <person name="Tarhriz V."/>
            <person name="Kazemi E."/>
            <person name="Ammozegar M.A."/>
            <person name="Ventosa A."/>
            <person name="Hejazi M.S."/>
        </authorList>
    </citation>
    <scope>NUCLEOTIDE SEQUENCE [LARGE SCALE GENOMIC DNA]</scope>
    <source>
        <strain evidence="7 8">TBZ242</strain>
    </source>
</reference>
<evidence type="ECO:0000256" key="2">
    <source>
        <dbReference type="ARBA" id="ARBA00022723"/>
    </source>
</evidence>
<name>A0ABT7IK93_9GAMM</name>
<organism evidence="7 8">
    <name type="scientific">Marinobacter azerbaijanicus</name>
    <dbReference type="NCBI Taxonomy" id="3050455"/>
    <lineage>
        <taxon>Bacteria</taxon>
        <taxon>Pseudomonadati</taxon>
        <taxon>Pseudomonadota</taxon>
        <taxon>Gammaproteobacteria</taxon>
        <taxon>Pseudomonadales</taxon>
        <taxon>Marinobacteraceae</taxon>
        <taxon>Marinobacter</taxon>
    </lineage>
</organism>
<evidence type="ECO:0000313" key="8">
    <source>
        <dbReference type="Proteomes" id="UP001227964"/>
    </source>
</evidence>
<gene>
    <name evidence="7" type="ORF">QPM17_23660</name>
</gene>
<dbReference type="RefSeq" id="WP_285394197.1">
    <property type="nucleotide sequence ID" value="NZ_JASSVS010000071.1"/>
</dbReference>
<dbReference type="InterPro" id="IPR011048">
    <property type="entry name" value="Haem_d1_sf"/>
</dbReference>
<evidence type="ECO:0000313" key="7">
    <source>
        <dbReference type="EMBL" id="MDL0434130.1"/>
    </source>
</evidence>
<dbReference type="InterPro" id="IPR009056">
    <property type="entry name" value="Cyt_c-like_dom"/>
</dbReference>
<feature type="signal peptide" evidence="5">
    <location>
        <begin position="1"/>
        <end position="24"/>
    </location>
</feature>